<keyword evidence="2" id="KW-1185">Reference proteome</keyword>
<evidence type="ECO:0000313" key="2">
    <source>
        <dbReference type="Proteomes" id="UP001596108"/>
    </source>
</evidence>
<evidence type="ECO:0000313" key="1">
    <source>
        <dbReference type="EMBL" id="MFC5531400.1"/>
    </source>
</evidence>
<dbReference type="Proteomes" id="UP001596108">
    <property type="component" value="Unassembled WGS sequence"/>
</dbReference>
<dbReference type="SUPFAM" id="SSF49764">
    <property type="entry name" value="HSP20-like chaperones"/>
    <property type="match status" value="1"/>
</dbReference>
<name>A0ABW0R4Y9_9BACL</name>
<accession>A0ABW0R4Y9</accession>
<comment type="caution">
    <text evidence="1">The sequence shown here is derived from an EMBL/GenBank/DDBJ whole genome shotgun (WGS) entry which is preliminary data.</text>
</comment>
<organism evidence="1 2">
    <name type="scientific">Cohnella yongneupensis</name>
    <dbReference type="NCBI Taxonomy" id="425006"/>
    <lineage>
        <taxon>Bacteria</taxon>
        <taxon>Bacillati</taxon>
        <taxon>Bacillota</taxon>
        <taxon>Bacilli</taxon>
        <taxon>Bacillales</taxon>
        <taxon>Paenibacillaceae</taxon>
        <taxon>Cohnella</taxon>
    </lineage>
</organism>
<sequence>MSSFFDSGPLPDWKVVQQWLGKDLPWKLVEQWDKPGDTDWLNQYVKNMMTHAKKDARVKSRGLVRMDVQKDKKFVTVTMHLDPNVDYRDLQLFAVSDRLRVTGLPNEGKQAVRFPCLVYARSGKAEMRKGQLIVRFKRRPPEKSEYELFIQP</sequence>
<gene>
    <name evidence="1" type="ORF">ACFPQ4_18430</name>
</gene>
<reference evidence="2" key="1">
    <citation type="journal article" date="2019" name="Int. J. Syst. Evol. Microbiol.">
        <title>The Global Catalogue of Microorganisms (GCM) 10K type strain sequencing project: providing services to taxonomists for standard genome sequencing and annotation.</title>
        <authorList>
            <consortium name="The Broad Institute Genomics Platform"/>
            <consortium name="The Broad Institute Genome Sequencing Center for Infectious Disease"/>
            <person name="Wu L."/>
            <person name="Ma J."/>
        </authorList>
    </citation>
    <scope>NUCLEOTIDE SEQUENCE [LARGE SCALE GENOMIC DNA]</scope>
    <source>
        <strain evidence="2">CGMCC 1.18578</strain>
    </source>
</reference>
<dbReference type="InterPro" id="IPR008978">
    <property type="entry name" value="HSP20-like_chaperone"/>
</dbReference>
<dbReference type="EMBL" id="JBHSNC010000053">
    <property type="protein sequence ID" value="MFC5531400.1"/>
    <property type="molecule type" value="Genomic_DNA"/>
</dbReference>
<dbReference type="RefSeq" id="WP_378113355.1">
    <property type="nucleotide sequence ID" value="NZ_JBHSNC010000053.1"/>
</dbReference>
<proteinExistence type="predicted"/>
<evidence type="ECO:0008006" key="3">
    <source>
        <dbReference type="Google" id="ProtNLM"/>
    </source>
</evidence>
<protein>
    <recommendedName>
        <fullName evidence="3">SHSP domain-containing protein</fullName>
    </recommendedName>
</protein>